<accession>A0AAV4H1T8</accession>
<dbReference type="PROSITE" id="PS51371">
    <property type="entry name" value="CBS"/>
    <property type="match status" value="2"/>
</dbReference>
<gene>
    <name evidence="4" type="ORF">ElyMa_002597400</name>
</gene>
<sequence>MLSLDSLDTDTAGTTDGDWRQLTAADVMTRDVRTVPLDWSVDRLSRFLTDNAISGAPVVDEAGRLTGVVTLTDIVRQTGSGLLDLAQRDDSFYQGLLDRELSDEEQRAFHEAVDDGVLISDIMTPVVYSVAPETPMTEMVDAMVRGHIHRVLVTEDRLVVGIVTVLDLLRIITRN</sequence>
<dbReference type="InterPro" id="IPR046342">
    <property type="entry name" value="CBS_dom_sf"/>
</dbReference>
<dbReference type="EMBL" id="BMAT01005358">
    <property type="protein sequence ID" value="GFR91634.1"/>
    <property type="molecule type" value="Genomic_DNA"/>
</dbReference>
<evidence type="ECO:0000313" key="5">
    <source>
        <dbReference type="Proteomes" id="UP000762676"/>
    </source>
</evidence>
<dbReference type="Gene3D" id="3.10.580.10">
    <property type="entry name" value="CBS-domain"/>
    <property type="match status" value="1"/>
</dbReference>
<evidence type="ECO:0000256" key="2">
    <source>
        <dbReference type="PROSITE-ProRule" id="PRU00703"/>
    </source>
</evidence>
<feature type="domain" description="CBS" evidence="3">
    <location>
        <begin position="28"/>
        <end position="85"/>
    </location>
</feature>
<dbReference type="SMART" id="SM00116">
    <property type="entry name" value="CBS"/>
    <property type="match status" value="2"/>
</dbReference>
<keyword evidence="1 2" id="KW-0129">CBS domain</keyword>
<feature type="domain" description="CBS" evidence="3">
    <location>
        <begin position="123"/>
        <end position="175"/>
    </location>
</feature>
<keyword evidence="5" id="KW-1185">Reference proteome</keyword>
<dbReference type="PANTHER" id="PTHR43080:SF2">
    <property type="entry name" value="CBS DOMAIN-CONTAINING PROTEIN"/>
    <property type="match status" value="1"/>
</dbReference>
<evidence type="ECO:0000259" key="3">
    <source>
        <dbReference type="PROSITE" id="PS51371"/>
    </source>
</evidence>
<dbReference type="AlphaFoldDB" id="A0AAV4H1T8"/>
<dbReference type="PANTHER" id="PTHR43080">
    <property type="entry name" value="CBS DOMAIN-CONTAINING PROTEIN CBSX3, MITOCHONDRIAL"/>
    <property type="match status" value="1"/>
</dbReference>
<dbReference type="InterPro" id="IPR051257">
    <property type="entry name" value="Diverse_CBS-Domain"/>
</dbReference>
<organism evidence="4 5">
    <name type="scientific">Elysia marginata</name>
    <dbReference type="NCBI Taxonomy" id="1093978"/>
    <lineage>
        <taxon>Eukaryota</taxon>
        <taxon>Metazoa</taxon>
        <taxon>Spiralia</taxon>
        <taxon>Lophotrochozoa</taxon>
        <taxon>Mollusca</taxon>
        <taxon>Gastropoda</taxon>
        <taxon>Heterobranchia</taxon>
        <taxon>Euthyneura</taxon>
        <taxon>Panpulmonata</taxon>
        <taxon>Sacoglossa</taxon>
        <taxon>Placobranchoidea</taxon>
        <taxon>Plakobranchidae</taxon>
        <taxon>Elysia</taxon>
    </lineage>
</organism>
<reference evidence="4 5" key="1">
    <citation type="journal article" date="2021" name="Elife">
        <title>Chloroplast acquisition without the gene transfer in kleptoplastic sea slugs, Plakobranchus ocellatus.</title>
        <authorList>
            <person name="Maeda T."/>
            <person name="Takahashi S."/>
            <person name="Yoshida T."/>
            <person name="Shimamura S."/>
            <person name="Takaki Y."/>
            <person name="Nagai Y."/>
            <person name="Toyoda A."/>
            <person name="Suzuki Y."/>
            <person name="Arimoto A."/>
            <person name="Ishii H."/>
            <person name="Satoh N."/>
            <person name="Nishiyama T."/>
            <person name="Hasebe M."/>
            <person name="Maruyama T."/>
            <person name="Minagawa J."/>
            <person name="Obokata J."/>
            <person name="Shigenobu S."/>
        </authorList>
    </citation>
    <scope>NUCLEOTIDE SEQUENCE [LARGE SCALE GENOMIC DNA]</scope>
</reference>
<evidence type="ECO:0000256" key="1">
    <source>
        <dbReference type="ARBA" id="ARBA00023122"/>
    </source>
</evidence>
<protein>
    <submittedName>
        <fullName evidence="4">Histidine kinase</fullName>
    </submittedName>
</protein>
<keyword evidence="4" id="KW-0808">Transferase</keyword>
<dbReference type="GO" id="GO:0016301">
    <property type="term" value="F:kinase activity"/>
    <property type="evidence" value="ECO:0007669"/>
    <property type="project" value="UniProtKB-KW"/>
</dbReference>
<dbReference type="SUPFAM" id="SSF54631">
    <property type="entry name" value="CBS-domain pair"/>
    <property type="match status" value="1"/>
</dbReference>
<name>A0AAV4H1T8_9GAST</name>
<dbReference type="Pfam" id="PF00571">
    <property type="entry name" value="CBS"/>
    <property type="match status" value="2"/>
</dbReference>
<comment type="caution">
    <text evidence="4">The sequence shown here is derived from an EMBL/GenBank/DDBJ whole genome shotgun (WGS) entry which is preliminary data.</text>
</comment>
<evidence type="ECO:0000313" key="4">
    <source>
        <dbReference type="EMBL" id="GFR91634.1"/>
    </source>
</evidence>
<keyword evidence="4" id="KW-0418">Kinase</keyword>
<proteinExistence type="predicted"/>
<dbReference type="InterPro" id="IPR000644">
    <property type="entry name" value="CBS_dom"/>
</dbReference>
<dbReference type="Proteomes" id="UP000762676">
    <property type="component" value="Unassembled WGS sequence"/>
</dbReference>